<comment type="caution">
    <text evidence="2">The sequence shown here is derived from an EMBL/GenBank/DDBJ whole genome shotgun (WGS) entry which is preliminary data.</text>
</comment>
<dbReference type="Proteomes" id="UP001500466">
    <property type="component" value="Unassembled WGS sequence"/>
</dbReference>
<evidence type="ECO:0000313" key="3">
    <source>
        <dbReference type="Proteomes" id="UP001500466"/>
    </source>
</evidence>
<sequence length="190" mass="20731">MGDDEVWQSWVSGLEPSQRAAAEALRGRFEALGAADAPGWARSEAAEGIPQLARYTFLRALWPAAIDGWAQPDAVEQLPAARRLLDAGTDRDKVARLARAVAYEAVFAVLAVLDDGAQVPGLGWAGRSSRPTRTGRLPAGSWQACTRTSSRWTRADTTARTYGNSRHRAQPRGRRGLRKAADTLAPWFRH</sequence>
<feature type="compositionally biased region" description="Basic residues" evidence="1">
    <location>
        <begin position="165"/>
        <end position="178"/>
    </location>
</feature>
<keyword evidence="3" id="KW-1185">Reference proteome</keyword>
<proteinExistence type="predicted"/>
<organism evidence="2 3">
    <name type="scientific">Yinghuangia aomiensis</name>
    <dbReference type="NCBI Taxonomy" id="676205"/>
    <lineage>
        <taxon>Bacteria</taxon>
        <taxon>Bacillati</taxon>
        <taxon>Actinomycetota</taxon>
        <taxon>Actinomycetes</taxon>
        <taxon>Kitasatosporales</taxon>
        <taxon>Streptomycetaceae</taxon>
        <taxon>Yinghuangia</taxon>
    </lineage>
</organism>
<evidence type="ECO:0000256" key="1">
    <source>
        <dbReference type="SAM" id="MobiDB-lite"/>
    </source>
</evidence>
<accession>A0ABP9IHL4</accession>
<reference evidence="3" key="1">
    <citation type="journal article" date="2019" name="Int. J. Syst. Evol. Microbiol.">
        <title>The Global Catalogue of Microorganisms (GCM) 10K type strain sequencing project: providing services to taxonomists for standard genome sequencing and annotation.</title>
        <authorList>
            <consortium name="The Broad Institute Genomics Platform"/>
            <consortium name="The Broad Institute Genome Sequencing Center for Infectious Disease"/>
            <person name="Wu L."/>
            <person name="Ma J."/>
        </authorList>
    </citation>
    <scope>NUCLEOTIDE SEQUENCE [LARGE SCALE GENOMIC DNA]</scope>
    <source>
        <strain evidence="3">JCM 17986</strain>
    </source>
</reference>
<dbReference type="EMBL" id="BAABHS010000082">
    <property type="protein sequence ID" value="GAA4998211.1"/>
    <property type="molecule type" value="Genomic_DNA"/>
</dbReference>
<evidence type="ECO:0000313" key="2">
    <source>
        <dbReference type="EMBL" id="GAA4998211.1"/>
    </source>
</evidence>
<gene>
    <name evidence="2" type="ORF">GCM10023205_84980</name>
</gene>
<protein>
    <submittedName>
        <fullName evidence="2">Uncharacterized protein</fullName>
    </submittedName>
</protein>
<dbReference type="RefSeq" id="WP_345681270.1">
    <property type="nucleotide sequence ID" value="NZ_BAABHS010000082.1"/>
</dbReference>
<name>A0ABP9IHL4_9ACTN</name>
<feature type="region of interest" description="Disordered" evidence="1">
    <location>
        <begin position="157"/>
        <end position="190"/>
    </location>
</feature>